<dbReference type="Pfam" id="PF00132">
    <property type="entry name" value="Hexapep"/>
    <property type="match status" value="1"/>
</dbReference>
<dbReference type="STRING" id="100225.SAMN05421595_0687"/>
<dbReference type="InterPro" id="IPR018357">
    <property type="entry name" value="Hexapep_transf_CS"/>
</dbReference>
<dbReference type="PANTHER" id="PTHR23416:SF78">
    <property type="entry name" value="LIPOPOLYSACCHARIDE BIOSYNTHESIS O-ACETYL TRANSFERASE WBBJ-RELATED"/>
    <property type="match status" value="1"/>
</dbReference>
<dbReference type="InterPro" id="IPR001451">
    <property type="entry name" value="Hexapep"/>
</dbReference>
<feature type="compositionally biased region" description="Polar residues" evidence="3">
    <location>
        <begin position="172"/>
        <end position="190"/>
    </location>
</feature>
<dbReference type="OrthoDB" id="2643438at2"/>
<name>K6UMJ3_9MICO</name>
<evidence type="ECO:0000256" key="3">
    <source>
        <dbReference type="SAM" id="MobiDB-lite"/>
    </source>
</evidence>
<evidence type="ECO:0000313" key="5">
    <source>
        <dbReference type="Proteomes" id="UP000008495"/>
    </source>
</evidence>
<accession>K6UMJ3</accession>
<gene>
    <name evidence="4" type="ORF">AUCHE_08_04110</name>
</gene>
<dbReference type="CDD" id="cd04647">
    <property type="entry name" value="LbH_MAT_like"/>
    <property type="match status" value="1"/>
</dbReference>
<dbReference type="PANTHER" id="PTHR23416">
    <property type="entry name" value="SIALIC ACID SYNTHASE-RELATED"/>
    <property type="match status" value="1"/>
</dbReference>
<dbReference type="SUPFAM" id="SSF51161">
    <property type="entry name" value="Trimeric LpxA-like enzymes"/>
    <property type="match status" value="1"/>
</dbReference>
<dbReference type="Gene3D" id="2.160.10.10">
    <property type="entry name" value="Hexapeptide repeat proteins"/>
    <property type="match status" value="1"/>
</dbReference>
<dbReference type="EMBL" id="BAGZ01000008">
    <property type="protein sequence ID" value="GAB78166.1"/>
    <property type="molecule type" value="Genomic_DNA"/>
</dbReference>
<proteinExistence type="predicted"/>
<evidence type="ECO:0000313" key="4">
    <source>
        <dbReference type="EMBL" id="GAB78166.1"/>
    </source>
</evidence>
<sequence length="190" mass="20574">MRRHPGCFAGPPLIRGDVRITLTAHSRIGAELNADGRLETVLISARQGGRLILGERVYLNRGSSVEALHEVRIGDDVLFGPNATVLDDDFHPLEPARPTHRGPTVLEDNIWLGRNVLVTPGVRIGRGTAVGANSVVTRDLPPGVFAAGSPARPLRELNIPAHGWDRHWRAPTTPSRNTREAQTSQAPPPT</sequence>
<keyword evidence="5" id="KW-1185">Reference proteome</keyword>
<keyword evidence="1" id="KW-0808">Transferase</keyword>
<dbReference type="InterPro" id="IPR011004">
    <property type="entry name" value="Trimer_LpxA-like_sf"/>
</dbReference>
<keyword evidence="2" id="KW-0677">Repeat</keyword>
<dbReference type="RefSeq" id="WP_006502921.1">
    <property type="nucleotide sequence ID" value="NZ_BAGZ01000008.1"/>
</dbReference>
<dbReference type="Pfam" id="PF14602">
    <property type="entry name" value="Hexapep_2"/>
    <property type="match status" value="1"/>
</dbReference>
<evidence type="ECO:0000256" key="1">
    <source>
        <dbReference type="ARBA" id="ARBA00022679"/>
    </source>
</evidence>
<reference evidence="4 5" key="1">
    <citation type="submission" date="2012-08" db="EMBL/GenBank/DDBJ databases">
        <title>Whole genome shotgun sequence of Austwickia chelonae NBRC 105200.</title>
        <authorList>
            <person name="Yoshida I."/>
            <person name="Hosoyama A."/>
            <person name="Tsuchikane K."/>
            <person name="Katsumata H."/>
            <person name="Ando Y."/>
            <person name="Ohji S."/>
            <person name="Hamada M."/>
            <person name="Tamura T."/>
            <person name="Yamazoe A."/>
            <person name="Yamazaki S."/>
            <person name="Fujita N."/>
        </authorList>
    </citation>
    <scope>NUCLEOTIDE SEQUENCE [LARGE SCALE GENOMIC DNA]</scope>
    <source>
        <strain evidence="4 5">NBRC 105200</strain>
    </source>
</reference>
<dbReference type="GO" id="GO:0016740">
    <property type="term" value="F:transferase activity"/>
    <property type="evidence" value="ECO:0007669"/>
    <property type="project" value="UniProtKB-KW"/>
</dbReference>
<dbReference type="InterPro" id="IPR051159">
    <property type="entry name" value="Hexapeptide_acetyltransf"/>
</dbReference>
<feature type="region of interest" description="Disordered" evidence="3">
    <location>
        <begin position="162"/>
        <end position="190"/>
    </location>
</feature>
<organism evidence="4 5">
    <name type="scientific">Austwickia chelonae NBRC 105200</name>
    <dbReference type="NCBI Taxonomy" id="1184607"/>
    <lineage>
        <taxon>Bacteria</taxon>
        <taxon>Bacillati</taxon>
        <taxon>Actinomycetota</taxon>
        <taxon>Actinomycetes</taxon>
        <taxon>Micrococcales</taxon>
        <taxon>Dermatophilaceae</taxon>
        <taxon>Austwickia</taxon>
    </lineage>
</organism>
<dbReference type="eggNOG" id="COG0110">
    <property type="taxonomic scope" value="Bacteria"/>
</dbReference>
<dbReference type="Proteomes" id="UP000008495">
    <property type="component" value="Unassembled WGS sequence"/>
</dbReference>
<protein>
    <recommendedName>
        <fullName evidence="6">Acetyltransferase</fullName>
    </recommendedName>
</protein>
<evidence type="ECO:0000256" key="2">
    <source>
        <dbReference type="ARBA" id="ARBA00022737"/>
    </source>
</evidence>
<comment type="caution">
    <text evidence="4">The sequence shown here is derived from an EMBL/GenBank/DDBJ whole genome shotgun (WGS) entry which is preliminary data.</text>
</comment>
<dbReference type="AlphaFoldDB" id="K6UMJ3"/>
<dbReference type="PROSITE" id="PS00101">
    <property type="entry name" value="HEXAPEP_TRANSFERASES"/>
    <property type="match status" value="1"/>
</dbReference>
<evidence type="ECO:0008006" key="6">
    <source>
        <dbReference type="Google" id="ProtNLM"/>
    </source>
</evidence>